<protein>
    <submittedName>
        <fullName evidence="2">Uncharacterized protein</fullName>
    </submittedName>
</protein>
<reference evidence="2 4" key="1">
    <citation type="journal article" date="2017" name="Int. J. Syst. Evol. Microbiol.">
        <title>Macrococcus canis sp. nov., a skin bacterium associated with infections in dogs.</title>
        <authorList>
            <person name="Gobeli Brawand S."/>
            <person name="Cotting K."/>
            <person name="Gomez-Sanz E."/>
            <person name="Collaud A."/>
            <person name="Thomann A."/>
            <person name="Brodard I."/>
            <person name="Rodriguez-Campos S."/>
            <person name="Strauss C."/>
            <person name="Perreten V."/>
        </authorList>
    </citation>
    <scope>NUCLEOTIDE SEQUENCE [LARGE SCALE GENOMIC DNA]</scope>
    <source>
        <strain evidence="2 4">KM45013</strain>
    </source>
</reference>
<dbReference type="STRING" id="1855823.MCCS_21890"/>
<evidence type="ECO:0000313" key="2">
    <source>
        <dbReference type="EMBL" id="ARQ07778.1"/>
    </source>
</evidence>
<dbReference type="Proteomes" id="UP000194154">
    <property type="component" value="Chromosome"/>
</dbReference>
<feature type="transmembrane region" description="Helical" evidence="1">
    <location>
        <begin position="30"/>
        <end position="48"/>
    </location>
</feature>
<keyword evidence="4" id="KW-1185">Reference proteome</keyword>
<reference evidence="3" key="3">
    <citation type="journal article" date="2020" name="Antimicrob. Agents Chemother.">
        <title>The novel macrolide resistance genes mef(D), msr(F) and msr(H) are present on resistance islands in Macrococcus canis, Macrococcus caseolyticus and Staphylococcus aureus.</title>
        <authorList>
            <person name="Schwendener S."/>
            <person name="Dona V."/>
            <person name="Perreten V."/>
        </authorList>
    </citation>
    <scope>NUCLEOTIDE SEQUENCE</scope>
    <source>
        <strain evidence="3">Epi0076A</strain>
    </source>
</reference>
<reference evidence="2" key="2">
    <citation type="submission" date="2017-04" db="EMBL/GenBank/DDBJ databases">
        <authorList>
            <person name="Afonso C.L."/>
            <person name="Miller P.J."/>
            <person name="Scott M.A."/>
            <person name="Spackman E."/>
            <person name="Goraichik I."/>
            <person name="Dimitrov K.M."/>
            <person name="Suarez D.L."/>
            <person name="Swayne D.E."/>
        </authorList>
    </citation>
    <scope>NUCLEOTIDE SEQUENCE</scope>
    <source>
        <strain evidence="2">KM45013</strain>
    </source>
</reference>
<proteinExistence type="predicted"/>
<name>A0A1W7ADV2_9STAP</name>
<keyword evidence="1" id="KW-0812">Transmembrane</keyword>
<evidence type="ECO:0000313" key="4">
    <source>
        <dbReference type="Proteomes" id="UP000194154"/>
    </source>
</evidence>
<organism evidence="2 4">
    <name type="scientific">Macrococcoides canis</name>
    <dbReference type="NCBI Taxonomy" id="1855823"/>
    <lineage>
        <taxon>Bacteria</taxon>
        <taxon>Bacillati</taxon>
        <taxon>Bacillota</taxon>
        <taxon>Bacilli</taxon>
        <taxon>Bacillales</taxon>
        <taxon>Staphylococcaceae</taxon>
        <taxon>Macrococcoides</taxon>
    </lineage>
</organism>
<sequence length="54" mass="6023">MMRGISLIIMGLIWLIIGLVQWTPEDNTFTILYGAIGVVFLLFGIKGIRKSKNA</sequence>
<dbReference type="Proteomes" id="UP000501122">
    <property type="component" value="Chromosome"/>
</dbReference>
<keyword evidence="1" id="KW-1133">Transmembrane helix</keyword>
<gene>
    <name evidence="3" type="ORF">GTN30_10965</name>
    <name evidence="2" type="ORF">MCCS_21890</name>
</gene>
<evidence type="ECO:0000256" key="1">
    <source>
        <dbReference type="SAM" id="Phobius"/>
    </source>
</evidence>
<dbReference type="EMBL" id="CP047363">
    <property type="protein sequence ID" value="QIH79163.1"/>
    <property type="molecule type" value="Genomic_DNA"/>
</dbReference>
<keyword evidence="1" id="KW-0472">Membrane</keyword>
<dbReference type="KEGG" id="mcak:MCCS_21890"/>
<dbReference type="EMBL" id="CP021059">
    <property type="protein sequence ID" value="ARQ07778.1"/>
    <property type="molecule type" value="Genomic_DNA"/>
</dbReference>
<feature type="transmembrane region" description="Helical" evidence="1">
    <location>
        <begin position="7"/>
        <end position="24"/>
    </location>
</feature>
<dbReference type="RefSeq" id="WP_157891108.1">
    <property type="nucleotide sequence ID" value="NZ_CBCRZA010000016.1"/>
</dbReference>
<dbReference type="AlphaFoldDB" id="A0A1W7ADV2"/>
<dbReference type="GeneID" id="43457912"/>
<accession>A0A1W7ADV2</accession>
<evidence type="ECO:0000313" key="3">
    <source>
        <dbReference type="EMBL" id="QIH79163.1"/>
    </source>
</evidence>